<dbReference type="Pfam" id="PF02535">
    <property type="entry name" value="Zip"/>
    <property type="match status" value="1"/>
</dbReference>
<dbReference type="Proteomes" id="UP000001640">
    <property type="component" value="Chromosome 1"/>
</dbReference>
<feature type="transmembrane region" description="Helical" evidence="6">
    <location>
        <begin position="109"/>
        <end position="130"/>
    </location>
</feature>
<evidence type="ECO:0000313" key="8">
    <source>
        <dbReference type="Proteomes" id="UP000001640"/>
    </source>
</evidence>
<keyword evidence="8" id="KW-1185">Reference proteome</keyword>
<dbReference type="GeneID" id="96901364"/>
<keyword evidence="3 6" id="KW-1133">Transmembrane helix</keyword>
<dbReference type="EMBL" id="HE576752">
    <property type="protein sequence ID" value="CCC67886.1"/>
    <property type="molecule type" value="Genomic_DNA"/>
</dbReference>
<dbReference type="PANTHER" id="PTHR16950:SF16">
    <property type="entry name" value="ZINC TRANSPORTER ZIP13"/>
    <property type="match status" value="1"/>
</dbReference>
<name>G0V8T7_NAUCA</name>
<sequence>MKYFIKDSLCFSLTTNTSYRGFRRSFIMVQPAFRNCLLALAALSVFGSAVLAHGNHKNHGADSLDIHSHEYSHKSTHSHSHDHLNINSWIFTMFVQFLESSLFKFSARYNAIIATSFIQILPCLLVLLIPGFRTGNSESNSVMLELLPPFALGTLFGDISLHLLPEIFEHSHKPQQTTYSIFAGFLLFLTLEKMLSILSTDENGNHHSHGHSHSHSHSTTNEKNDPVNQPKISAYLNVIAGLIHNITDGLALSTSFYNSKHTGLITTLAITFHEIPHEISDFAILLSNGFSFSQALKSQIITAMGALIGAMIGCILNEWSVEFNFGIDDSMLPIMTGGFIYMATMGLIPTILNQGDEKKQLSSKTSQLGKWIVSLLCTVSGFALMLTLA</sequence>
<feature type="region of interest" description="Disordered" evidence="5">
    <location>
        <begin position="202"/>
        <end position="226"/>
    </location>
</feature>
<dbReference type="STRING" id="1064592.G0V8T7"/>
<keyword evidence="4 6" id="KW-0472">Membrane</keyword>
<feature type="compositionally biased region" description="Basic residues" evidence="5">
    <location>
        <begin position="206"/>
        <end position="216"/>
    </location>
</feature>
<organism evidence="7 8">
    <name type="scientific">Naumovozyma castellii</name>
    <name type="common">Yeast</name>
    <name type="synonym">Saccharomyces castellii</name>
    <dbReference type="NCBI Taxonomy" id="27288"/>
    <lineage>
        <taxon>Eukaryota</taxon>
        <taxon>Fungi</taxon>
        <taxon>Dikarya</taxon>
        <taxon>Ascomycota</taxon>
        <taxon>Saccharomycotina</taxon>
        <taxon>Saccharomycetes</taxon>
        <taxon>Saccharomycetales</taxon>
        <taxon>Saccharomycetaceae</taxon>
        <taxon>Naumovozyma</taxon>
    </lineage>
</organism>
<dbReference type="InterPro" id="IPR003689">
    <property type="entry name" value="ZIP"/>
</dbReference>
<dbReference type="FunCoup" id="G0V8T7">
    <property type="interactions" value="190"/>
</dbReference>
<dbReference type="KEGG" id="ncs:NCAS_0A13280"/>
<reference evidence="8" key="1">
    <citation type="journal article" date="2011" name="Proc. Natl. Acad. Sci. U.S.A.">
        <title>Evolutionary erosion of yeast sex chromosomes by mating-type switching accidents.</title>
        <authorList>
            <person name="Gordon J.L."/>
            <person name="Armisen D."/>
            <person name="Proux-Wera E."/>
            <person name="Oheigeartaigh S.S."/>
            <person name="Byrne K.P."/>
            <person name="Wolfe K.H."/>
        </authorList>
    </citation>
    <scope>NUCLEOTIDE SEQUENCE [LARGE SCALE GENOMIC DNA]</scope>
    <source>
        <strain evidence="8">ATCC 76901 / BCRC 22586 / CBS 4309 / NBRC 1992 / NRRL Y-12630</strain>
    </source>
</reference>
<feature type="transmembrane region" description="Helical" evidence="6">
    <location>
        <begin position="300"/>
        <end position="319"/>
    </location>
</feature>
<dbReference type="GO" id="GO:0005385">
    <property type="term" value="F:zinc ion transmembrane transporter activity"/>
    <property type="evidence" value="ECO:0007669"/>
    <property type="project" value="EnsemblFungi"/>
</dbReference>
<dbReference type="RefSeq" id="XP_003674266.1">
    <property type="nucleotide sequence ID" value="XM_003674218.1"/>
</dbReference>
<accession>G0V8T7</accession>
<evidence type="ECO:0000256" key="4">
    <source>
        <dbReference type="ARBA" id="ARBA00023136"/>
    </source>
</evidence>
<proteinExistence type="predicted"/>
<evidence type="ECO:0000256" key="3">
    <source>
        <dbReference type="ARBA" id="ARBA00022989"/>
    </source>
</evidence>
<feature type="transmembrane region" description="Helical" evidence="6">
    <location>
        <begin position="331"/>
        <end position="351"/>
    </location>
</feature>
<dbReference type="HOGENOM" id="CLU_015114_0_0_1"/>
<gene>
    <name evidence="7" type="primary">NCAS0A13280</name>
    <name evidence="7" type="ordered locus">NCAS_0A13280</name>
</gene>
<reference key="2">
    <citation type="submission" date="2011-08" db="EMBL/GenBank/DDBJ databases">
        <title>Genome sequence of Naumovozyma castellii.</title>
        <authorList>
            <person name="Gordon J.L."/>
            <person name="Armisen D."/>
            <person name="Proux-Wera E."/>
            <person name="OhEigeartaigh S.S."/>
            <person name="Byrne K.P."/>
            <person name="Wolfe K.H."/>
        </authorList>
    </citation>
    <scope>NUCLEOTIDE SEQUENCE</scope>
    <source>
        <strain>Type strain:CBS 4309</strain>
    </source>
</reference>
<evidence type="ECO:0000256" key="5">
    <source>
        <dbReference type="SAM" id="MobiDB-lite"/>
    </source>
</evidence>
<keyword evidence="2 6" id="KW-0812">Transmembrane</keyword>
<comment type="subcellular location">
    <subcellularLocation>
        <location evidence="1">Membrane</location>
        <topology evidence="1">Multi-pass membrane protein</topology>
    </subcellularLocation>
</comment>
<dbReference type="eggNOG" id="KOG2693">
    <property type="taxonomic scope" value="Eukaryota"/>
</dbReference>
<dbReference type="GO" id="GO:0016020">
    <property type="term" value="C:membrane"/>
    <property type="evidence" value="ECO:0007669"/>
    <property type="project" value="UniProtKB-SubCell"/>
</dbReference>
<dbReference type="GO" id="GO:0006882">
    <property type="term" value="P:intracellular zinc ion homeostasis"/>
    <property type="evidence" value="ECO:0007669"/>
    <property type="project" value="TreeGrafter"/>
</dbReference>
<evidence type="ECO:0008006" key="9">
    <source>
        <dbReference type="Google" id="ProtNLM"/>
    </source>
</evidence>
<evidence type="ECO:0000256" key="2">
    <source>
        <dbReference type="ARBA" id="ARBA00022692"/>
    </source>
</evidence>
<evidence type="ECO:0000313" key="7">
    <source>
        <dbReference type="EMBL" id="CCC67886.1"/>
    </source>
</evidence>
<dbReference type="OMA" id="HEVPHHI"/>
<dbReference type="OrthoDB" id="200954at2759"/>
<dbReference type="GO" id="GO:0005783">
    <property type="term" value="C:endoplasmic reticulum"/>
    <property type="evidence" value="ECO:0007669"/>
    <property type="project" value="EnsemblFungi"/>
</dbReference>
<protein>
    <recommendedName>
        <fullName evidence="9">Zinc transporter YKE4</fullName>
    </recommendedName>
</protein>
<feature type="transmembrane region" description="Helical" evidence="6">
    <location>
        <begin position="371"/>
        <end position="388"/>
    </location>
</feature>
<dbReference type="AlphaFoldDB" id="G0V8T7"/>
<evidence type="ECO:0000256" key="1">
    <source>
        <dbReference type="ARBA" id="ARBA00004141"/>
    </source>
</evidence>
<dbReference type="InParanoid" id="G0V8T7"/>
<evidence type="ECO:0000256" key="6">
    <source>
        <dbReference type="SAM" id="Phobius"/>
    </source>
</evidence>
<dbReference type="PANTHER" id="PTHR16950">
    <property type="entry name" value="ZINC TRANSPORTER SLC39A7 HISTIDINE-RICH MEMBRANE PROTEIN KE4"/>
    <property type="match status" value="1"/>
</dbReference>